<evidence type="ECO:0000256" key="6">
    <source>
        <dbReference type="SAM" id="Phobius"/>
    </source>
</evidence>
<keyword evidence="4 6" id="KW-1133">Transmembrane helix</keyword>
<dbReference type="HOGENOM" id="CLU_008713_1_0_10"/>
<organism evidence="9 10">
    <name type="scientific">Parabacteroides gordonii MS-1 = DSM 23371</name>
    <dbReference type="NCBI Taxonomy" id="1203610"/>
    <lineage>
        <taxon>Bacteria</taxon>
        <taxon>Pseudomonadati</taxon>
        <taxon>Bacteroidota</taxon>
        <taxon>Bacteroidia</taxon>
        <taxon>Bacteroidales</taxon>
        <taxon>Tannerellaceae</taxon>
        <taxon>Parabacteroides</taxon>
    </lineage>
</organism>
<reference evidence="9 10" key="1">
    <citation type="submission" date="2013-04" db="EMBL/GenBank/DDBJ databases">
        <title>The Genome Sequence of Parabacteroides gordonii DSM 23371.</title>
        <authorList>
            <consortium name="The Broad Institute Genomics Platform"/>
            <person name="Earl A."/>
            <person name="Ward D."/>
            <person name="Feldgarden M."/>
            <person name="Gevers D."/>
            <person name="Martens E."/>
            <person name="Sakamoto M."/>
            <person name="Benno Y."/>
            <person name="Suzuki N."/>
            <person name="Matsunaga N."/>
            <person name="Koshihara K."/>
            <person name="Seki M."/>
            <person name="Komiya H."/>
            <person name="Walker B."/>
            <person name="Young S."/>
            <person name="Zeng Q."/>
            <person name="Gargeya S."/>
            <person name="Fitzgerald M."/>
            <person name="Haas B."/>
            <person name="Abouelleil A."/>
            <person name="Allen A.W."/>
            <person name="Alvarado L."/>
            <person name="Arachchi H.M."/>
            <person name="Berlin A.M."/>
            <person name="Chapman S.B."/>
            <person name="Gainer-Dewar J."/>
            <person name="Goldberg J."/>
            <person name="Griggs A."/>
            <person name="Gujja S."/>
            <person name="Hansen M."/>
            <person name="Howarth C."/>
            <person name="Imamovic A."/>
            <person name="Ireland A."/>
            <person name="Larimer J."/>
            <person name="McCowan C."/>
            <person name="Murphy C."/>
            <person name="Pearson M."/>
            <person name="Poon T.W."/>
            <person name="Priest M."/>
            <person name="Roberts A."/>
            <person name="Saif S."/>
            <person name="Shea T."/>
            <person name="Sisk P."/>
            <person name="Sykes S."/>
            <person name="Wortman J."/>
            <person name="Nusbaum C."/>
            <person name="Birren B."/>
        </authorList>
    </citation>
    <scope>NUCLEOTIDE SEQUENCE [LARGE SCALE GENOMIC DNA]</scope>
    <source>
        <strain evidence="9 10">MS-1</strain>
    </source>
</reference>
<dbReference type="PANTHER" id="PTHR30572:SF18">
    <property type="entry name" value="ABC-TYPE MACROLIDE FAMILY EXPORT SYSTEM PERMEASE COMPONENT 2"/>
    <property type="match status" value="1"/>
</dbReference>
<feature type="transmembrane region" description="Helical" evidence="6">
    <location>
        <begin position="372"/>
        <end position="399"/>
    </location>
</feature>
<evidence type="ECO:0000259" key="7">
    <source>
        <dbReference type="Pfam" id="PF02687"/>
    </source>
</evidence>
<dbReference type="EMBL" id="AQHW01000027">
    <property type="protein sequence ID" value="KKB48356.1"/>
    <property type="molecule type" value="Genomic_DNA"/>
</dbReference>
<evidence type="ECO:0000256" key="5">
    <source>
        <dbReference type="ARBA" id="ARBA00023136"/>
    </source>
</evidence>
<dbReference type="Pfam" id="PF02687">
    <property type="entry name" value="FtsX"/>
    <property type="match status" value="2"/>
</dbReference>
<feature type="transmembrane region" description="Helical" evidence="6">
    <location>
        <begin position="697"/>
        <end position="722"/>
    </location>
</feature>
<keyword evidence="2" id="KW-1003">Cell membrane</keyword>
<dbReference type="Proteomes" id="UP000033035">
    <property type="component" value="Unassembled WGS sequence"/>
</dbReference>
<dbReference type="InterPro" id="IPR025857">
    <property type="entry name" value="MacB_PCD"/>
</dbReference>
<dbReference type="STRING" id="1203610.HMPREF1536_04820"/>
<keyword evidence="3 6" id="KW-0812">Transmembrane</keyword>
<evidence type="ECO:0000313" key="10">
    <source>
        <dbReference type="Proteomes" id="UP000033035"/>
    </source>
</evidence>
<dbReference type="GO" id="GO:0022857">
    <property type="term" value="F:transmembrane transporter activity"/>
    <property type="evidence" value="ECO:0007669"/>
    <property type="project" value="TreeGrafter"/>
</dbReference>
<feature type="domain" description="MacB-like periplasmic core" evidence="8">
    <location>
        <begin position="22"/>
        <end position="191"/>
    </location>
</feature>
<protein>
    <recommendedName>
        <fullName evidence="11">ABC3 transporter permease protein domain-containing protein</fullName>
    </recommendedName>
</protein>
<accession>A0A0F5IS23</accession>
<feature type="domain" description="ABC3 transporter permease C-terminal" evidence="7">
    <location>
        <begin position="655"/>
        <end position="768"/>
    </location>
</feature>
<comment type="caution">
    <text evidence="9">The sequence shown here is derived from an EMBL/GenBank/DDBJ whole genome shotgun (WGS) entry which is preliminary data.</text>
</comment>
<evidence type="ECO:0000313" key="9">
    <source>
        <dbReference type="EMBL" id="KKB48356.1"/>
    </source>
</evidence>
<feature type="transmembrane region" description="Helical" evidence="6">
    <location>
        <begin position="21"/>
        <end position="43"/>
    </location>
</feature>
<proteinExistence type="predicted"/>
<evidence type="ECO:0000256" key="2">
    <source>
        <dbReference type="ARBA" id="ARBA00022475"/>
    </source>
</evidence>
<feature type="transmembrane region" description="Helical" evidence="6">
    <location>
        <begin position="278"/>
        <end position="298"/>
    </location>
</feature>
<comment type="subcellular location">
    <subcellularLocation>
        <location evidence="1">Cell membrane</location>
        <topology evidence="1">Multi-pass membrane protein</topology>
    </subcellularLocation>
</comment>
<evidence type="ECO:0000256" key="1">
    <source>
        <dbReference type="ARBA" id="ARBA00004651"/>
    </source>
</evidence>
<dbReference type="PANTHER" id="PTHR30572">
    <property type="entry name" value="MEMBRANE COMPONENT OF TRANSPORTER-RELATED"/>
    <property type="match status" value="1"/>
</dbReference>
<evidence type="ECO:0000256" key="4">
    <source>
        <dbReference type="ARBA" id="ARBA00022989"/>
    </source>
</evidence>
<dbReference type="GO" id="GO:0005886">
    <property type="term" value="C:plasma membrane"/>
    <property type="evidence" value="ECO:0007669"/>
    <property type="project" value="UniProtKB-SubCell"/>
</dbReference>
<name>A0A0F5IS23_9BACT</name>
<evidence type="ECO:0008006" key="11">
    <source>
        <dbReference type="Google" id="ProtNLM"/>
    </source>
</evidence>
<dbReference type="InterPro" id="IPR050250">
    <property type="entry name" value="Macrolide_Exporter_MacB"/>
</dbReference>
<keyword evidence="10" id="KW-1185">Reference proteome</keyword>
<gene>
    <name evidence="9" type="ORF">HMPREF1536_04820</name>
</gene>
<sequence>MNNLLNIKSFLKFLKGNKAYTAIDVFGLSVSLMFVILIAVYTVQELSVDKFHTDGDRIYVLTSDMGPVSGLPIAYNLKERYPEIEKVCPVISAGVAPQTVKRNETKLTAKVIATDSCFFNFFSFKLLEGDAKRALEDRGNVVLSRTFANKLFGTESPVGQSVVIGDSTSYMVGGVMEDIKNSTIPYADLLMRAERANEFNGSISMEHSGNAGAAVPFLMMKPGADLTPKIDDILSYFKESFWPYKQGMWKEVGLMPLHDMYFSGSQGFGAVQFGNKRFVIVLLSVGILILIFAIFNYINLTVAQAGQRAKEMATRRLLGSSRKELFLRLMEESTLLTVLSFGIGWLLALGAVPFVNNLLQTKVDMWATFTPVWIMAAIVLILLIGFLSGLLPAVLISSVKPIDIVRGTFRRQTKMVFSKIFITFQNGITIAMIAASIVMILQSRHLISAPLGYNTKNILEIKNHFANNSDRNAAIDEFGRQSFVKRVGLVAGMPLSGSNNMSADYEGKFLGFQQFIMDSTAFNMLGYKIVRDNQLAENSWYVTQKAMKDMELPEDAPSFLWNKEATPIAGIVSDFQQGNITDETRPAMVRISARKDVYPWSILVEVEGNTYTAYEKIRDIYKTASGGLDFDGTYLDEQVQRSFEAELRTTKIVSIFAGIAILISMLGLLAMSTYFIQQRSQEVAIRKVFGSDNRAILFRLIGSFLMYVGIAFVIATPAIWYFMSKWLSDYSYRISLNPLIFIAAGVFCLLISFVTVFFQSHKAANANPVNSIANK</sequence>
<feature type="transmembrane region" description="Helical" evidence="6">
    <location>
        <begin position="734"/>
        <end position="758"/>
    </location>
</feature>
<feature type="domain" description="ABC3 transporter permease C-terminal" evidence="7">
    <location>
        <begin position="284"/>
        <end position="400"/>
    </location>
</feature>
<dbReference type="AlphaFoldDB" id="A0A0F5IS23"/>
<evidence type="ECO:0000259" key="8">
    <source>
        <dbReference type="Pfam" id="PF12704"/>
    </source>
</evidence>
<feature type="transmembrane region" description="Helical" evidence="6">
    <location>
        <begin position="420"/>
        <end position="441"/>
    </location>
</feature>
<dbReference type="PATRIC" id="fig|1203610.3.peg.4914"/>
<dbReference type="Pfam" id="PF12704">
    <property type="entry name" value="MacB_PCD"/>
    <property type="match status" value="1"/>
</dbReference>
<evidence type="ECO:0000256" key="3">
    <source>
        <dbReference type="ARBA" id="ARBA00022692"/>
    </source>
</evidence>
<dbReference type="RefSeq" id="WP_028727310.1">
    <property type="nucleotide sequence ID" value="NZ_AUAE01000013.1"/>
</dbReference>
<dbReference type="InterPro" id="IPR003838">
    <property type="entry name" value="ABC3_permease_C"/>
</dbReference>
<feature type="transmembrane region" description="Helical" evidence="6">
    <location>
        <begin position="333"/>
        <end position="352"/>
    </location>
</feature>
<feature type="transmembrane region" description="Helical" evidence="6">
    <location>
        <begin position="652"/>
        <end position="676"/>
    </location>
</feature>
<keyword evidence="5 6" id="KW-0472">Membrane</keyword>